<evidence type="ECO:0008006" key="3">
    <source>
        <dbReference type="Google" id="ProtNLM"/>
    </source>
</evidence>
<dbReference type="EMBL" id="JAGDYP010000003">
    <property type="protein sequence ID" value="MBO1883765.1"/>
    <property type="molecule type" value="Genomic_DNA"/>
</dbReference>
<evidence type="ECO:0000313" key="1">
    <source>
        <dbReference type="EMBL" id="MBO1883765.1"/>
    </source>
</evidence>
<accession>A0ABS3PWV6</accession>
<dbReference type="SUPFAM" id="SSF48403">
    <property type="entry name" value="Ankyrin repeat"/>
    <property type="match status" value="1"/>
</dbReference>
<reference evidence="1 2" key="1">
    <citation type="submission" date="2021-03" db="EMBL/GenBank/DDBJ databases">
        <title>Isolation and description of Capnocytophaga bilenii sp. nov., a novel Capnocytophaga species, isolated from a gingivitis subject.</title>
        <authorList>
            <person name="Antezack A."/>
            <person name="Monnet-Corti V."/>
            <person name="La Scola B."/>
        </authorList>
    </citation>
    <scope>NUCLEOTIDE SEQUENCE [LARGE SCALE GENOMIC DNA]</scope>
    <source>
        <strain evidence="1 2">Marseille-Q4570</strain>
    </source>
</reference>
<dbReference type="InterPro" id="IPR036770">
    <property type="entry name" value="Ankyrin_rpt-contain_sf"/>
</dbReference>
<protein>
    <recommendedName>
        <fullName evidence="3">Ankyrin repeat protein</fullName>
    </recommendedName>
</protein>
<gene>
    <name evidence="1" type="ORF">J4N46_04865</name>
</gene>
<dbReference type="Proteomes" id="UP000681610">
    <property type="component" value="Unassembled WGS sequence"/>
</dbReference>
<evidence type="ECO:0000313" key="2">
    <source>
        <dbReference type="Proteomes" id="UP000681610"/>
    </source>
</evidence>
<name>A0ABS3PWV6_9FLAO</name>
<proteinExistence type="predicted"/>
<comment type="caution">
    <text evidence="1">The sequence shown here is derived from an EMBL/GenBank/DDBJ whole genome shotgun (WGS) entry which is preliminary data.</text>
</comment>
<dbReference type="Gene3D" id="1.25.40.20">
    <property type="entry name" value="Ankyrin repeat-containing domain"/>
    <property type="match status" value="1"/>
</dbReference>
<organism evidence="1 2">
    <name type="scientific">Capnocytophaga bilenii</name>
    <dbReference type="NCBI Taxonomy" id="2819369"/>
    <lineage>
        <taxon>Bacteria</taxon>
        <taxon>Pseudomonadati</taxon>
        <taxon>Bacteroidota</taxon>
        <taxon>Flavobacteriia</taxon>
        <taxon>Flavobacteriales</taxon>
        <taxon>Flavobacteriaceae</taxon>
        <taxon>Capnocytophaga</taxon>
    </lineage>
</organism>
<keyword evidence="2" id="KW-1185">Reference proteome</keyword>
<dbReference type="RefSeq" id="WP_208058378.1">
    <property type="nucleotide sequence ID" value="NZ_JAGDYP010000003.1"/>
</dbReference>
<sequence length="384" mass="44016">MKFAYFTNLYSPEEFKISCLIKDFIQFLGNKNHNSYLPYQINLHHSHTRFFSHLSIGNQKVEAHFQLQSLKLNYAIQIWNIACKLVEEKYPHYLKYQWVKQKAPHLKLTFTDKHRAAAEQYFWETLIALCESPIISSSERVHFSKDNDNRLLVSIVLDEDDLNSAVCQKVSDQYKYDKTHYPLEVHQKSYSFEEIKHYFIHCNHNIISLLNAKESIAPLTGAERKLFEGVDNLSWDTIQQALAQGANINAVNNNGETAFCELFASAVLMLEDNPTLDKNQLIAQTIDIADKMIAMGADIDYFGFEGINALMHTSYQHQPTLMKYLLDKGANPNINYFAFEGDTATSSVLDNLCYDENHSDISPSEKEEISLCIALLKNAGAVFE</sequence>